<dbReference type="AlphaFoldDB" id="A0A7V8GP69"/>
<dbReference type="InterPro" id="IPR036365">
    <property type="entry name" value="PGBD-like_sf"/>
</dbReference>
<evidence type="ECO:0000313" key="3">
    <source>
        <dbReference type="EMBL" id="KAF1687399.1"/>
    </source>
</evidence>
<dbReference type="InterPro" id="IPR036366">
    <property type="entry name" value="PGBDSf"/>
</dbReference>
<reference evidence="3 4" key="1">
    <citation type="submission" date="2017-10" db="EMBL/GenBank/DDBJ databases">
        <title>Whole genome sequencing of Pseudoxanthomonas broegbernensis DSM 12573(T).</title>
        <authorList>
            <person name="Kumar S."/>
            <person name="Bansal K."/>
            <person name="Kaur A."/>
            <person name="Patil P."/>
            <person name="Sharma S."/>
            <person name="Patil P.B."/>
        </authorList>
    </citation>
    <scope>NUCLEOTIDE SEQUENCE [LARGE SCALE GENOMIC DNA]</scope>
    <source>
        <strain evidence="3 4">DSM 12573</strain>
    </source>
</reference>
<evidence type="ECO:0000259" key="2">
    <source>
        <dbReference type="Pfam" id="PF01471"/>
    </source>
</evidence>
<dbReference type="EMBL" id="MWIP01000003">
    <property type="protein sequence ID" value="KAF1687399.1"/>
    <property type="molecule type" value="Genomic_DNA"/>
</dbReference>
<dbReference type="SUPFAM" id="SSF47090">
    <property type="entry name" value="PGBD-like"/>
    <property type="match status" value="1"/>
</dbReference>
<dbReference type="InterPro" id="IPR002477">
    <property type="entry name" value="Peptidoglycan-bd-like"/>
</dbReference>
<gene>
    <name evidence="3" type="ORF">B1992_04665</name>
</gene>
<keyword evidence="4" id="KW-1185">Reference proteome</keyword>
<dbReference type="Pfam" id="PF01471">
    <property type="entry name" value="PG_binding_1"/>
    <property type="match status" value="1"/>
</dbReference>
<feature type="region of interest" description="Disordered" evidence="1">
    <location>
        <begin position="216"/>
        <end position="237"/>
    </location>
</feature>
<proteinExistence type="predicted"/>
<feature type="domain" description="Peptidoglycan binding-like" evidence="2">
    <location>
        <begin position="155"/>
        <end position="206"/>
    </location>
</feature>
<protein>
    <recommendedName>
        <fullName evidence="2">Peptidoglycan binding-like domain-containing protein</fullName>
    </recommendedName>
</protein>
<evidence type="ECO:0000313" key="4">
    <source>
        <dbReference type="Proteomes" id="UP000462066"/>
    </source>
</evidence>
<name>A0A7V8GP69_9GAMM</name>
<organism evidence="3 4">
    <name type="scientific">Pseudoxanthomonas broegbernensis</name>
    <dbReference type="NCBI Taxonomy" id="83619"/>
    <lineage>
        <taxon>Bacteria</taxon>
        <taxon>Pseudomonadati</taxon>
        <taxon>Pseudomonadota</taxon>
        <taxon>Gammaproteobacteria</taxon>
        <taxon>Lysobacterales</taxon>
        <taxon>Lysobacteraceae</taxon>
        <taxon>Pseudoxanthomonas</taxon>
    </lineage>
</organism>
<comment type="caution">
    <text evidence="3">The sequence shown here is derived from an EMBL/GenBank/DDBJ whole genome shotgun (WGS) entry which is preliminary data.</text>
</comment>
<evidence type="ECO:0000256" key="1">
    <source>
        <dbReference type="SAM" id="MobiDB-lite"/>
    </source>
</evidence>
<accession>A0A7V8GP69</accession>
<dbReference type="Gene3D" id="1.10.101.10">
    <property type="entry name" value="PGBD-like superfamily/PGBD"/>
    <property type="match status" value="1"/>
</dbReference>
<dbReference type="Proteomes" id="UP000462066">
    <property type="component" value="Unassembled WGS sequence"/>
</dbReference>
<sequence>MDRCLYGLYARPPGRRRIDARLVRTAAAQSGALPARRRRSPALAAAASVGVAACLVLAGLGLRGAESRADDAATAAATAPTADAVPVGTGFDPGWQGCLQRFARGQAHLQPVSDAWAQRLAGRADVCLRREAGGWSAAWPVTLRAEHFVSAAANDRVREVQALLRGEGLYDGALDGLYGPRTRQALARFQAGNGLPATGAPDPATLFLLDERMAGTASLQPPHTPPTSTESTHHGHG</sequence>